<dbReference type="AlphaFoldDB" id="A0AA37HW90"/>
<organism evidence="2 3">
    <name type="scientific">Segatella bryantii</name>
    <name type="common">Prevotella bryantii</name>
    <dbReference type="NCBI Taxonomy" id="77095"/>
    <lineage>
        <taxon>Bacteria</taxon>
        <taxon>Pseudomonadati</taxon>
        <taxon>Bacteroidota</taxon>
        <taxon>Bacteroidia</taxon>
        <taxon>Bacteroidales</taxon>
        <taxon>Prevotellaceae</taxon>
        <taxon>Segatella</taxon>
    </lineage>
</organism>
<evidence type="ECO:0000313" key="2">
    <source>
        <dbReference type="EMBL" id="GJG26954.1"/>
    </source>
</evidence>
<dbReference type="Proteomes" id="UP000887043">
    <property type="component" value="Unassembled WGS sequence"/>
</dbReference>
<name>A0AA37HW90_SEGBR</name>
<dbReference type="Pfam" id="PF13811">
    <property type="entry name" value="DUF4186"/>
    <property type="match status" value="1"/>
</dbReference>
<accession>A0AA37HW90</accession>
<evidence type="ECO:0000313" key="3">
    <source>
        <dbReference type="Proteomes" id="UP000887043"/>
    </source>
</evidence>
<comment type="caution">
    <text evidence="2">The sequence shown here is derived from an EMBL/GenBank/DDBJ whole genome shotgun (WGS) entry which is preliminary data.</text>
</comment>
<feature type="region of interest" description="Disordered" evidence="1">
    <location>
        <begin position="1"/>
        <end position="31"/>
    </location>
</feature>
<evidence type="ECO:0000256" key="1">
    <source>
        <dbReference type="SAM" id="MobiDB-lite"/>
    </source>
</evidence>
<protein>
    <recommendedName>
        <fullName evidence="4">DUF4186 domain-containing protein</fullName>
    </recommendedName>
</protein>
<sequence>MTRRKNSNTGEQELDLFASSDFEDEQASHKEAEALKTSPIISSDVNEDFNRLFDRLAQSTFRSRFYLNNKDKAYIQAKGLNTIRQHAADFIAKRLAPAYIPNDGKQTPMRHVHPVFQAQHATGCCCRGCLEKWHHIPKGRLLTPAEQAYIVAVIMEWIKRKSGSGSST</sequence>
<dbReference type="EMBL" id="BPTR01000001">
    <property type="protein sequence ID" value="GJG26954.1"/>
    <property type="molecule type" value="Genomic_DNA"/>
</dbReference>
<dbReference type="RefSeq" id="WP_006281383.1">
    <property type="nucleotide sequence ID" value="NZ_BPTR01000001.1"/>
</dbReference>
<dbReference type="InterPro" id="IPR020378">
    <property type="entry name" value="DUF4186"/>
</dbReference>
<reference evidence="2" key="1">
    <citation type="submission" date="2021-08" db="EMBL/GenBank/DDBJ databases">
        <title>Prevotella lacticifex sp. nov., isolated from rumen of cow.</title>
        <authorList>
            <person name="Shinkai T."/>
            <person name="Ikeyama N."/>
            <person name="Kumagai M."/>
            <person name="Ohmori H."/>
            <person name="Sakamoto M."/>
            <person name="Ohkuma M."/>
            <person name="Mitsumori M."/>
        </authorList>
    </citation>
    <scope>NUCLEOTIDE SEQUENCE</scope>
    <source>
        <strain evidence="2">DSM 11371</strain>
    </source>
</reference>
<evidence type="ECO:0008006" key="4">
    <source>
        <dbReference type="Google" id="ProtNLM"/>
    </source>
</evidence>
<proteinExistence type="predicted"/>
<gene>
    <name evidence="2" type="ORF">PRRU23_06540</name>
</gene>